<protein>
    <submittedName>
        <fullName evidence="1">Unannotated protein</fullName>
    </submittedName>
</protein>
<gene>
    <name evidence="1" type="ORF">UFOPK3564_02077</name>
</gene>
<dbReference type="InterPro" id="IPR017853">
    <property type="entry name" value="GH"/>
</dbReference>
<evidence type="ECO:0000313" key="1">
    <source>
        <dbReference type="EMBL" id="CAB4925490.1"/>
    </source>
</evidence>
<dbReference type="Gene3D" id="3.20.20.80">
    <property type="entry name" value="Glycosidases"/>
    <property type="match status" value="1"/>
</dbReference>
<dbReference type="SUPFAM" id="SSF51445">
    <property type="entry name" value="(Trans)glycosidases"/>
    <property type="match status" value="1"/>
</dbReference>
<proteinExistence type="predicted"/>
<organism evidence="1">
    <name type="scientific">freshwater metagenome</name>
    <dbReference type="NCBI Taxonomy" id="449393"/>
    <lineage>
        <taxon>unclassified sequences</taxon>
        <taxon>metagenomes</taxon>
        <taxon>ecological metagenomes</taxon>
    </lineage>
</organism>
<name>A0A6J7I426_9ZZZZ</name>
<reference evidence="1" key="1">
    <citation type="submission" date="2020-05" db="EMBL/GenBank/DDBJ databases">
        <authorList>
            <person name="Chiriac C."/>
            <person name="Salcher M."/>
            <person name="Ghai R."/>
            <person name="Kavagutti S V."/>
        </authorList>
    </citation>
    <scope>NUCLEOTIDE SEQUENCE</scope>
</reference>
<accession>A0A6J7I426</accession>
<sequence>MATAASAAVVAVPATSASAAPVKGLQDQDMTVNNPQLSSSFFADAKAAKVGMARYNVRWDGKSSTPDPGQVALVRNAIQQGAANGIQTVTVAPSLSSNDKANPRGRKKGPTAASLISSSAYTKYIRSLATSLKGAGAVVYYAPINEPNWYRFIPKRGGATLYRKLVNIAYKEVKSADPSAKVLFGELLPYARAKSKNYPNGQSTDPGDFVREVLGLSSKYKAKGSKKTYTVKADGVSLHTYDFKADPRKKRKDRDQWTQANLAYAKSDLKKAAKTGRISKSAAGRIYLTEFAYKTKGSDKISTSKARTYLKRAWDIAKKQKVRSFIWYQLRDPQSTGELWQSGLKTRDGGSRSTWTTFRGLK</sequence>
<dbReference type="AlphaFoldDB" id="A0A6J7I426"/>
<dbReference type="EMBL" id="CAFBMK010000129">
    <property type="protein sequence ID" value="CAB4925490.1"/>
    <property type="molecule type" value="Genomic_DNA"/>
</dbReference>